<dbReference type="RefSeq" id="WP_103186227.1">
    <property type="nucleotide sequence ID" value="NZ_MCRM02000015.1"/>
</dbReference>
<reference evidence="1" key="1">
    <citation type="submission" date="2018-01" db="EMBL/GenBank/DDBJ databases">
        <title>Genomic characterization of Leptospira inadai serogroup Lyme isolated from captured rat in Brazil and comparative analysis with human reference strain.</title>
        <authorList>
            <person name="Moreno L.Z."/>
            <person name="Loureiro A.P."/>
            <person name="Miraglia F."/>
            <person name="Kremer F.S."/>
            <person name="Eslabao M.R."/>
            <person name="Dellagostin O.A."/>
            <person name="Lilenbaum W."/>
            <person name="Moreno A.M."/>
        </authorList>
    </citation>
    <scope>NUCLEOTIDE SEQUENCE [LARGE SCALE GENOMIC DNA]</scope>
    <source>
        <strain evidence="1">M34/99</strain>
    </source>
</reference>
<organism evidence="1 2">
    <name type="scientific">Leptospira inadai serovar Lyme</name>
    <dbReference type="NCBI Taxonomy" id="293084"/>
    <lineage>
        <taxon>Bacteria</taxon>
        <taxon>Pseudomonadati</taxon>
        <taxon>Spirochaetota</taxon>
        <taxon>Spirochaetia</taxon>
        <taxon>Leptospirales</taxon>
        <taxon>Leptospiraceae</taxon>
        <taxon>Leptospira</taxon>
    </lineage>
</organism>
<name>A0ABX4YGJ9_9LEPT</name>
<dbReference type="Gene3D" id="3.40.390.10">
    <property type="entry name" value="Collagenase (Catalytic Domain)"/>
    <property type="match status" value="1"/>
</dbReference>
<protein>
    <recommendedName>
        <fullName evidence="3">Large polyvalent protein-associated domain-containing protein</fullName>
    </recommendedName>
</protein>
<dbReference type="EMBL" id="MCRM02000015">
    <property type="protein sequence ID" value="PNV74368.1"/>
    <property type="molecule type" value="Genomic_DNA"/>
</dbReference>
<keyword evidence="2" id="KW-1185">Reference proteome</keyword>
<dbReference type="InterPro" id="IPR024079">
    <property type="entry name" value="MetalloPept_cat_dom_sf"/>
</dbReference>
<proteinExistence type="predicted"/>
<comment type="caution">
    <text evidence="1">The sequence shown here is derived from an EMBL/GenBank/DDBJ whole genome shotgun (WGS) entry which is preliminary data.</text>
</comment>
<dbReference type="SUPFAM" id="SSF55486">
    <property type="entry name" value="Metalloproteases ('zincins'), catalytic domain"/>
    <property type="match status" value="1"/>
</dbReference>
<evidence type="ECO:0008006" key="3">
    <source>
        <dbReference type="Google" id="ProtNLM"/>
    </source>
</evidence>
<dbReference type="Proteomes" id="UP000094669">
    <property type="component" value="Unassembled WGS sequence"/>
</dbReference>
<evidence type="ECO:0000313" key="1">
    <source>
        <dbReference type="EMBL" id="PNV74368.1"/>
    </source>
</evidence>
<accession>A0ABX4YGJ9</accession>
<gene>
    <name evidence="1" type="ORF">BES34_014385</name>
</gene>
<sequence>MDKLLDKNRESSLILKGKFLPVGHRSTYKDGSIWEKTSDPNIPWKKIKGPTFIPPVFIPSKVESVQDFVSRIQETLEKAGFKDESKEFKKEVGDGEKGLNFVLNSSYKFVRMSPDSVNKVRKEILRKSVKENKKINLNPVSLRPLNPIKEAVEEKKAEIKEDKERDLELLRSALPGWTYIRLQNGEIREIDKSFVKDGSLYYTLDDGKVVESGTFTILPAGNDYEVSKKIKEVSPENRIQKRQEIFGTEKTEEEATEELETESFQFEPKEITYPFWSSSGTKNIQVSDYTEFPIENVILFNEKNILKREKPSYIPDIDLRTFSRRFGHQIPFYKVSNGQYLINIGRTDERNEKYALVSSDILIATENYYQKVIKAEMKKDYLERGIKKRAVLRISGPDKMSSSQFSLLEGHLFGENSLVSPFKRRTMIFEENKKQRNELRYKENDLEARTGEKIEGNTYSKGRETSYGDKGTNSALFEKYGVLVKRQNGDDISKKEITQIEGALKSVFESFGDRSEMAKKFDLKISHSGKVLMHARNFAGLFFPAFKAIGVTFQTGEKDAAFTLAHEFGHFMDFYLGSKKGGYFASDKDGGIENEIARTFRLGMRKSQDSKYWTRTCECFARACEMYHQKKTNDPSDSKLENPNWSYYNENVLPLMEKFFEENEELLKSMIYSLVRREKRKVEA</sequence>
<evidence type="ECO:0000313" key="2">
    <source>
        <dbReference type="Proteomes" id="UP000094669"/>
    </source>
</evidence>